<gene>
    <name evidence="16" type="ORF">A5892_10730</name>
</gene>
<evidence type="ECO:0000313" key="16">
    <source>
        <dbReference type="EMBL" id="ANF59616.1"/>
    </source>
</evidence>
<keyword evidence="4 16" id="KW-0121">Carboxypeptidase</keyword>
<dbReference type="InterPro" id="IPR018044">
    <property type="entry name" value="Peptidase_S11"/>
</dbReference>
<dbReference type="PANTHER" id="PTHR21581">
    <property type="entry name" value="D-ALANYL-D-ALANINE CARBOXYPEPTIDASE"/>
    <property type="match status" value="1"/>
</dbReference>
<organism evidence="16 17">
    <name type="scientific">Halotalea alkalilenta</name>
    <dbReference type="NCBI Taxonomy" id="376489"/>
    <lineage>
        <taxon>Bacteria</taxon>
        <taxon>Pseudomonadati</taxon>
        <taxon>Pseudomonadota</taxon>
        <taxon>Gammaproteobacteria</taxon>
        <taxon>Oceanospirillales</taxon>
        <taxon>Halomonadaceae</taxon>
        <taxon>Halotalea</taxon>
    </lineage>
</organism>
<name>A0A172YKB7_9GAMM</name>
<keyword evidence="9" id="KW-0573">Peptidoglycan synthesis</keyword>
<dbReference type="PANTHER" id="PTHR21581:SF6">
    <property type="entry name" value="TRAFFICKING PROTEIN PARTICLE COMPLEX SUBUNIT 12"/>
    <property type="match status" value="1"/>
</dbReference>
<evidence type="ECO:0000256" key="10">
    <source>
        <dbReference type="ARBA" id="ARBA00023316"/>
    </source>
</evidence>
<dbReference type="STRING" id="376489.A5892_10730"/>
<evidence type="ECO:0000256" key="14">
    <source>
        <dbReference type="RuleBase" id="RU004016"/>
    </source>
</evidence>
<evidence type="ECO:0000256" key="6">
    <source>
        <dbReference type="ARBA" id="ARBA00022729"/>
    </source>
</evidence>
<comment type="similarity">
    <text evidence="2 14">Belongs to the peptidase S11 family.</text>
</comment>
<sequence>MLFVATSAIAQAPTPDAQPTAGPTLNPLNMVPAPPSLAATSWVLMDAKSGDIILEQNAHQRLPPASLTKLMTAYIAEYEIEAGRLNESDMARVSENAWRTGGSRMFLNVNTNVSIGDLMRGIVVQSGNDASVAMAEHIAGSEDAFAQLMNQHAQMLGMKNTHFMNATGLPHDEHYTSAYDLADLSRHIILDFPEHYSLYEEREFTYNGIRQPNRNLLLWRDGRVDGLKTGHTEAAGYCLAASAVDGDTRLIAVVMGTNSEEARAQETMKLLSYGFRYYHTQRLFDAGHVVSNARVWGGSQNNVPVGFPDEVYVTLPQGDGELTQRVELSSDIEAPVAAGQELGTLTVMRGDDEIATRPLVALEAVEEGGFIKQAWDKLVRFVTSFF</sequence>
<dbReference type="Gene3D" id="3.40.710.10">
    <property type="entry name" value="DD-peptidase/beta-lactamase superfamily"/>
    <property type="match status" value="1"/>
</dbReference>
<evidence type="ECO:0000259" key="15">
    <source>
        <dbReference type="SMART" id="SM00936"/>
    </source>
</evidence>
<evidence type="ECO:0000256" key="3">
    <source>
        <dbReference type="ARBA" id="ARBA00012448"/>
    </source>
</evidence>
<evidence type="ECO:0000256" key="5">
    <source>
        <dbReference type="ARBA" id="ARBA00022670"/>
    </source>
</evidence>
<evidence type="ECO:0000256" key="11">
    <source>
        <dbReference type="ARBA" id="ARBA00034000"/>
    </source>
</evidence>
<dbReference type="SMART" id="SM00936">
    <property type="entry name" value="PBP5_C"/>
    <property type="match status" value="1"/>
</dbReference>
<dbReference type="AlphaFoldDB" id="A0A172YKB7"/>
<evidence type="ECO:0000256" key="7">
    <source>
        <dbReference type="ARBA" id="ARBA00022801"/>
    </source>
</evidence>
<feature type="active site" description="Proton acceptor" evidence="12">
    <location>
        <position position="69"/>
    </location>
</feature>
<dbReference type="GO" id="GO:0008360">
    <property type="term" value="P:regulation of cell shape"/>
    <property type="evidence" value="ECO:0007669"/>
    <property type="project" value="UniProtKB-KW"/>
</dbReference>
<dbReference type="GO" id="GO:0006508">
    <property type="term" value="P:proteolysis"/>
    <property type="evidence" value="ECO:0007669"/>
    <property type="project" value="UniProtKB-KW"/>
</dbReference>
<dbReference type="GO" id="GO:0009002">
    <property type="term" value="F:serine-type D-Ala-D-Ala carboxypeptidase activity"/>
    <property type="evidence" value="ECO:0007669"/>
    <property type="project" value="UniProtKB-EC"/>
</dbReference>
<comment type="pathway">
    <text evidence="1">Cell wall biogenesis; peptidoglycan biosynthesis.</text>
</comment>
<dbReference type="SUPFAM" id="SSF56601">
    <property type="entry name" value="beta-lactamase/transpeptidase-like"/>
    <property type="match status" value="1"/>
</dbReference>
<protein>
    <recommendedName>
        <fullName evidence="3">serine-type D-Ala-D-Ala carboxypeptidase</fullName>
        <ecNumber evidence="3">3.4.16.4</ecNumber>
    </recommendedName>
</protein>
<evidence type="ECO:0000256" key="13">
    <source>
        <dbReference type="PIRSR" id="PIRSR618044-2"/>
    </source>
</evidence>
<dbReference type="GO" id="GO:0071555">
    <property type="term" value="P:cell wall organization"/>
    <property type="evidence" value="ECO:0007669"/>
    <property type="project" value="UniProtKB-KW"/>
</dbReference>
<reference evidence="16 17" key="1">
    <citation type="submission" date="2016-04" db="EMBL/GenBank/DDBJ databases">
        <title>Complete Genome Sequence of Halotalea alkalilenta IHB B 13600.</title>
        <authorList>
            <person name="Swarnkar M.K."/>
            <person name="Sharma A."/>
            <person name="Kaushal K."/>
            <person name="Soni R."/>
            <person name="Rana S."/>
            <person name="Singh A.K."/>
            <person name="Gulati A."/>
        </authorList>
    </citation>
    <scope>NUCLEOTIDE SEQUENCE [LARGE SCALE GENOMIC DNA]</scope>
    <source>
        <strain evidence="16 17">IHB B 13600</strain>
    </source>
</reference>
<evidence type="ECO:0000256" key="12">
    <source>
        <dbReference type="PIRSR" id="PIRSR618044-1"/>
    </source>
</evidence>
<dbReference type="PRINTS" id="PR00725">
    <property type="entry name" value="DADACBPTASE1"/>
</dbReference>
<dbReference type="EC" id="3.4.16.4" evidence="3"/>
<evidence type="ECO:0000256" key="4">
    <source>
        <dbReference type="ARBA" id="ARBA00022645"/>
    </source>
</evidence>
<dbReference type="InterPro" id="IPR037167">
    <property type="entry name" value="Peptidase_S11_C_sf"/>
</dbReference>
<evidence type="ECO:0000256" key="8">
    <source>
        <dbReference type="ARBA" id="ARBA00022960"/>
    </source>
</evidence>
<keyword evidence="10" id="KW-0961">Cell wall biogenesis/degradation</keyword>
<proteinExistence type="inferred from homology"/>
<keyword evidence="5" id="KW-0645">Protease</keyword>
<feature type="active site" evidence="12">
    <location>
        <position position="126"/>
    </location>
</feature>
<accession>A0A172YKB7</accession>
<dbReference type="GO" id="GO:0009252">
    <property type="term" value="P:peptidoglycan biosynthetic process"/>
    <property type="evidence" value="ECO:0007669"/>
    <property type="project" value="UniProtKB-UniPathway"/>
</dbReference>
<evidence type="ECO:0000313" key="17">
    <source>
        <dbReference type="Proteomes" id="UP000077875"/>
    </source>
</evidence>
<feature type="active site" description="Acyl-ester intermediate" evidence="12">
    <location>
        <position position="66"/>
    </location>
</feature>
<dbReference type="InterPro" id="IPR001967">
    <property type="entry name" value="Peptidase_S11_N"/>
</dbReference>
<comment type="catalytic activity">
    <reaction evidence="11">
        <text>Preferential cleavage: (Ac)2-L-Lys-D-Ala-|-D-Ala. Also transpeptidation of peptidyl-alanyl moieties that are N-acyl substituents of D-alanine.</text>
        <dbReference type="EC" id="3.4.16.4"/>
    </reaction>
</comment>
<keyword evidence="8" id="KW-0133">Cell shape</keyword>
<dbReference type="Proteomes" id="UP000077875">
    <property type="component" value="Chromosome"/>
</dbReference>
<dbReference type="Pfam" id="PF00768">
    <property type="entry name" value="Peptidase_S11"/>
    <property type="match status" value="1"/>
</dbReference>
<keyword evidence="7" id="KW-0378">Hydrolase</keyword>
<feature type="domain" description="Peptidase S11 D-Ala-D-Ala carboxypeptidase A C-terminal" evidence="15">
    <location>
        <begin position="278"/>
        <end position="367"/>
    </location>
</feature>
<dbReference type="UniPathway" id="UPA00219"/>
<feature type="binding site" evidence="13">
    <location>
        <position position="228"/>
    </location>
    <ligand>
        <name>substrate</name>
    </ligand>
</feature>
<dbReference type="Gene3D" id="2.60.410.10">
    <property type="entry name" value="D-Ala-D-Ala carboxypeptidase, C-terminal domain"/>
    <property type="match status" value="1"/>
</dbReference>
<dbReference type="Pfam" id="PF07943">
    <property type="entry name" value="PBP5_C"/>
    <property type="match status" value="1"/>
</dbReference>
<evidence type="ECO:0000256" key="1">
    <source>
        <dbReference type="ARBA" id="ARBA00004752"/>
    </source>
</evidence>
<dbReference type="InterPro" id="IPR012907">
    <property type="entry name" value="Peptidase_S11_C"/>
</dbReference>
<dbReference type="EMBL" id="CP015243">
    <property type="protein sequence ID" value="ANF59616.1"/>
    <property type="molecule type" value="Genomic_DNA"/>
</dbReference>
<keyword evidence="17" id="KW-1185">Reference proteome</keyword>
<dbReference type="InterPro" id="IPR012338">
    <property type="entry name" value="Beta-lactam/transpept-like"/>
</dbReference>
<evidence type="ECO:0000256" key="9">
    <source>
        <dbReference type="ARBA" id="ARBA00022984"/>
    </source>
</evidence>
<dbReference type="KEGG" id="haa:A5892_10730"/>
<evidence type="ECO:0000256" key="2">
    <source>
        <dbReference type="ARBA" id="ARBA00007164"/>
    </source>
</evidence>
<keyword evidence="6" id="KW-0732">Signal</keyword>